<feature type="compositionally biased region" description="Basic and acidic residues" evidence="1">
    <location>
        <begin position="7"/>
        <end position="22"/>
    </location>
</feature>
<evidence type="ECO:0000256" key="1">
    <source>
        <dbReference type="SAM" id="MobiDB-lite"/>
    </source>
</evidence>
<sequence length="398" mass="45629">MGQNSKLKREAKVRARNKDKSKVRASISKKKEFIPTIYFDESGNTGSNLIDDNQPVFTLASCVFSDFEAKKLIDLIKSKSPNEVHFKNLQRRQSGKDAIISLMSSNLIEPSKVKISLFLKDFMIVSKIVDILIEHMMHINGEDLYINGRNIALSNMLYYCLPSFSNPETVQSMYKSFVEMVRTQDDVSINNFYSAAKDVKDSTKEVELQRNINLILDTEKYVYDALENIDKTSLDPSIPAVFLHCAQWGEIYSKGFHIVHDDSHTLEKQKEIFAQFMDWTQDEKEYGYDRRKFKLPLKGKSFRFENSMDHIQIQVADIIASSFRYWAAGKVINNEDDYLYQELDKLDLDKFIGHNIIWPTHDVTPEALGTVHDGGINAADNVPDFLAKAIPNPNILKS</sequence>
<evidence type="ECO:0000313" key="3">
    <source>
        <dbReference type="Proteomes" id="UP000264605"/>
    </source>
</evidence>
<reference evidence="2 3" key="1">
    <citation type="submission" date="2018-08" db="EMBL/GenBank/DDBJ databases">
        <title>Draft genome sequence of Pseudoalteromonas donghaensis HJ51.</title>
        <authorList>
            <person name="Oh J."/>
            <person name="Roh D."/>
        </authorList>
    </citation>
    <scope>NUCLEOTIDE SEQUENCE [LARGE SCALE GENOMIC DNA]</scope>
    <source>
        <strain evidence="2 3">HJ51</strain>
    </source>
</reference>
<organism evidence="2 3">
    <name type="scientific">Pseudoalteromonas lipolytica</name>
    <dbReference type="NCBI Taxonomy" id="570156"/>
    <lineage>
        <taxon>Bacteria</taxon>
        <taxon>Pseudomonadati</taxon>
        <taxon>Pseudomonadota</taxon>
        <taxon>Gammaproteobacteria</taxon>
        <taxon>Alteromonadales</taxon>
        <taxon>Pseudoalteromonadaceae</taxon>
        <taxon>Pseudoalteromonas</taxon>
    </lineage>
</organism>
<dbReference type="KEGG" id="pdj:D0907_08205"/>
<proteinExistence type="predicted"/>
<dbReference type="RefSeq" id="WP_118844279.1">
    <property type="nucleotide sequence ID" value="NZ_CP032090.1"/>
</dbReference>
<evidence type="ECO:0000313" key="2">
    <source>
        <dbReference type="EMBL" id="AXV65250.1"/>
    </source>
</evidence>
<name>A0AAD0RZ45_9GAMM</name>
<gene>
    <name evidence="2" type="ORF">D0907_08205</name>
</gene>
<dbReference type="InterPro" id="IPR024524">
    <property type="entry name" value="DUF3800"/>
</dbReference>
<dbReference type="EMBL" id="CP032090">
    <property type="protein sequence ID" value="AXV65250.1"/>
    <property type="molecule type" value="Genomic_DNA"/>
</dbReference>
<dbReference type="Pfam" id="PF12686">
    <property type="entry name" value="DUF3800"/>
    <property type="match status" value="1"/>
</dbReference>
<dbReference type="GeneID" id="99505439"/>
<feature type="region of interest" description="Disordered" evidence="1">
    <location>
        <begin position="1"/>
        <end position="26"/>
    </location>
</feature>
<accession>A0AAD0RZ45</accession>
<dbReference type="Proteomes" id="UP000264605">
    <property type="component" value="Chromosome"/>
</dbReference>
<dbReference type="AlphaFoldDB" id="A0AAD0RZ45"/>
<protein>
    <submittedName>
        <fullName evidence="2">DUF3800 domain-containing protein</fullName>
    </submittedName>
</protein>